<protein>
    <recommendedName>
        <fullName evidence="6">Long-chain fatty acid--CoA ligase</fullName>
    </recommendedName>
</protein>
<dbReference type="STRING" id="1137799.GZ78_05445"/>
<dbReference type="InterPro" id="IPR045851">
    <property type="entry name" value="AMP-bd_C_sf"/>
</dbReference>
<dbReference type="Gene3D" id="3.30.300.30">
    <property type="match status" value="1"/>
</dbReference>
<organism evidence="4 5">
    <name type="scientific">Endozoicomonas numazuensis</name>
    <dbReference type="NCBI Taxonomy" id="1137799"/>
    <lineage>
        <taxon>Bacteria</taxon>
        <taxon>Pseudomonadati</taxon>
        <taxon>Pseudomonadota</taxon>
        <taxon>Gammaproteobacteria</taxon>
        <taxon>Oceanospirillales</taxon>
        <taxon>Endozoicomonadaceae</taxon>
        <taxon>Endozoicomonas</taxon>
    </lineage>
</organism>
<dbReference type="GO" id="GO:0006631">
    <property type="term" value="P:fatty acid metabolic process"/>
    <property type="evidence" value="ECO:0007669"/>
    <property type="project" value="TreeGrafter"/>
</dbReference>
<evidence type="ECO:0000259" key="2">
    <source>
        <dbReference type="Pfam" id="PF00501"/>
    </source>
</evidence>
<comment type="caution">
    <text evidence="4">The sequence shown here is derived from an EMBL/GenBank/DDBJ whole genome shotgun (WGS) entry which is preliminary data.</text>
</comment>
<dbReference type="OrthoDB" id="9047442at2"/>
<dbReference type="RefSeq" id="WP_034834197.1">
    <property type="nucleotide sequence ID" value="NZ_JOKH01000001.1"/>
</dbReference>
<proteinExistence type="inferred from homology"/>
<dbReference type="Pfam" id="PF13193">
    <property type="entry name" value="AMP-binding_C"/>
    <property type="match status" value="1"/>
</dbReference>
<dbReference type="InterPro" id="IPR025110">
    <property type="entry name" value="AMP-bd_C"/>
</dbReference>
<evidence type="ECO:0000313" key="4">
    <source>
        <dbReference type="EMBL" id="KEQ19399.1"/>
    </source>
</evidence>
<dbReference type="eggNOG" id="COG0318">
    <property type="taxonomic scope" value="Bacteria"/>
</dbReference>
<dbReference type="Proteomes" id="UP000028073">
    <property type="component" value="Unassembled WGS sequence"/>
</dbReference>
<evidence type="ECO:0008006" key="6">
    <source>
        <dbReference type="Google" id="ProtNLM"/>
    </source>
</evidence>
<comment type="similarity">
    <text evidence="1">Belongs to the ATP-dependent AMP-binding enzyme family.</text>
</comment>
<evidence type="ECO:0000259" key="3">
    <source>
        <dbReference type="Pfam" id="PF13193"/>
    </source>
</evidence>
<evidence type="ECO:0000313" key="5">
    <source>
        <dbReference type="Proteomes" id="UP000028073"/>
    </source>
</evidence>
<dbReference type="GO" id="GO:0031956">
    <property type="term" value="F:medium-chain fatty acid-CoA ligase activity"/>
    <property type="evidence" value="ECO:0007669"/>
    <property type="project" value="TreeGrafter"/>
</dbReference>
<feature type="domain" description="AMP-binding enzyme C-terminal" evidence="3">
    <location>
        <begin position="402"/>
        <end position="476"/>
    </location>
</feature>
<dbReference type="SUPFAM" id="SSF56801">
    <property type="entry name" value="Acetyl-CoA synthetase-like"/>
    <property type="match status" value="1"/>
</dbReference>
<reference evidence="4 5" key="1">
    <citation type="submission" date="2014-06" db="EMBL/GenBank/DDBJ databases">
        <title>Whole Genome Sequences of Three Symbiotic Endozoicomonas Bacteria.</title>
        <authorList>
            <person name="Neave M.J."/>
            <person name="Apprill A."/>
            <person name="Voolstra C.R."/>
        </authorList>
    </citation>
    <scope>NUCLEOTIDE SEQUENCE [LARGE SCALE GENOMIC DNA]</scope>
    <source>
        <strain evidence="4 5">DSM 25634</strain>
    </source>
</reference>
<dbReference type="Gene3D" id="3.40.50.12780">
    <property type="entry name" value="N-terminal domain of ligase-like"/>
    <property type="match status" value="1"/>
</dbReference>
<dbReference type="PANTHER" id="PTHR43201">
    <property type="entry name" value="ACYL-COA SYNTHETASE"/>
    <property type="match status" value="1"/>
</dbReference>
<name>A0A081NLS6_9GAMM</name>
<dbReference type="InterPro" id="IPR042099">
    <property type="entry name" value="ANL_N_sf"/>
</dbReference>
<dbReference type="PANTHER" id="PTHR43201:SF8">
    <property type="entry name" value="ACYL-COA SYNTHETASE FAMILY MEMBER 3"/>
    <property type="match status" value="1"/>
</dbReference>
<dbReference type="InterPro" id="IPR000873">
    <property type="entry name" value="AMP-dep_synth/lig_dom"/>
</dbReference>
<keyword evidence="5" id="KW-1185">Reference proteome</keyword>
<gene>
    <name evidence="4" type="ORF">GZ78_05445</name>
</gene>
<evidence type="ECO:0000256" key="1">
    <source>
        <dbReference type="ARBA" id="ARBA00006432"/>
    </source>
</evidence>
<feature type="domain" description="AMP-dependent synthetase/ligase" evidence="2">
    <location>
        <begin position="8"/>
        <end position="352"/>
    </location>
</feature>
<dbReference type="EMBL" id="JOKH01000001">
    <property type="protein sequence ID" value="KEQ19399.1"/>
    <property type="molecule type" value="Genomic_DNA"/>
</dbReference>
<dbReference type="Pfam" id="PF00501">
    <property type="entry name" value="AMP-binding"/>
    <property type="match status" value="1"/>
</dbReference>
<accession>A0A081NLS6</accession>
<sequence>MPFLSQLVGHPADRVAVIDEEGEHTYCSLLEKARVLAGVLKSHGVKGQFVAFLTGRESSFVVSLLAIWLAEGIAVPLDPLMPLPEWEWRIKDLDVGYLVYSPGRQADASYLGQRSGVVMIASAGYDSDPLPLRQVDPEQRALVLYTSGTSRCPRGVVHTFSSIEAQVRTLCAAWNWQPQDRLLHVLPLSHIHGLVCGLLCTLAAGASCKLLSSFKTEKVWEHLASGSFTLLTAVPTIYKYLVESWNKTSPENQLRWREGAAGLRLAIVGSSSLPPSVHKEWRRIAGQPLLTRYGMTEVGMVLSQEPSGERLSECLGHPLPGVSVRLVDESGNKVDTMGEMEVRSPQMFSGYHGKEDLTQKAFRHGWYRTGDIAAYEHGQYRLLGRRSIDIIRSGGYRVSALEVEALLDAHPGVQECAVLGTPSERLGEAVCACIVPASRHVDLDEIRQWMRTQLATYKLPTHMEILDQLPKTALGKIDKQSLKRDLSLQNTSRAS</sequence>
<dbReference type="AlphaFoldDB" id="A0A081NLS6"/>